<keyword evidence="1" id="KW-1133">Transmembrane helix</keyword>
<keyword evidence="3" id="KW-1185">Reference proteome</keyword>
<feature type="transmembrane region" description="Helical" evidence="1">
    <location>
        <begin position="70"/>
        <end position="91"/>
    </location>
</feature>
<evidence type="ECO:0000256" key="1">
    <source>
        <dbReference type="SAM" id="Phobius"/>
    </source>
</evidence>
<evidence type="ECO:0000313" key="2">
    <source>
        <dbReference type="EMBL" id="KAK4019390.1"/>
    </source>
</evidence>
<dbReference type="EMBL" id="JAOYFB010000036">
    <property type="protein sequence ID" value="KAK4019390.1"/>
    <property type="molecule type" value="Genomic_DNA"/>
</dbReference>
<gene>
    <name evidence="2" type="ORF">OUZ56_001413</name>
</gene>
<protein>
    <submittedName>
        <fullName evidence="2">Uncharacterized protein</fullName>
    </submittedName>
</protein>
<dbReference type="Proteomes" id="UP001234178">
    <property type="component" value="Unassembled WGS sequence"/>
</dbReference>
<organism evidence="2 3">
    <name type="scientific">Daphnia magna</name>
    <dbReference type="NCBI Taxonomy" id="35525"/>
    <lineage>
        <taxon>Eukaryota</taxon>
        <taxon>Metazoa</taxon>
        <taxon>Ecdysozoa</taxon>
        <taxon>Arthropoda</taxon>
        <taxon>Crustacea</taxon>
        <taxon>Branchiopoda</taxon>
        <taxon>Diplostraca</taxon>
        <taxon>Cladocera</taxon>
        <taxon>Anomopoda</taxon>
        <taxon>Daphniidae</taxon>
        <taxon>Daphnia</taxon>
    </lineage>
</organism>
<comment type="caution">
    <text evidence="2">The sequence shown here is derived from an EMBL/GenBank/DDBJ whole genome shotgun (WGS) entry which is preliminary data.</text>
</comment>
<name>A0ABR0A357_9CRUS</name>
<keyword evidence="1" id="KW-0472">Membrane</keyword>
<sequence length="101" mass="11179">MGLSTKNHRGLVGQHISVHDQEGELCSTTACHDGCGILGPKIAAVSCLTFHPHRIFNSSRETSHMSNAQLQSSVCVWPLVVILLSLVYYNLYGRHFDKSDR</sequence>
<reference evidence="2 3" key="1">
    <citation type="journal article" date="2023" name="Nucleic Acids Res.">
        <title>The hologenome of Daphnia magna reveals possible DNA methylation and microbiome-mediated evolution of the host genome.</title>
        <authorList>
            <person name="Chaturvedi A."/>
            <person name="Li X."/>
            <person name="Dhandapani V."/>
            <person name="Marshall H."/>
            <person name="Kissane S."/>
            <person name="Cuenca-Cambronero M."/>
            <person name="Asole G."/>
            <person name="Calvet F."/>
            <person name="Ruiz-Romero M."/>
            <person name="Marangio P."/>
            <person name="Guigo R."/>
            <person name="Rago D."/>
            <person name="Mirbahai L."/>
            <person name="Eastwood N."/>
            <person name="Colbourne J.K."/>
            <person name="Zhou J."/>
            <person name="Mallon E."/>
            <person name="Orsini L."/>
        </authorList>
    </citation>
    <scope>NUCLEOTIDE SEQUENCE [LARGE SCALE GENOMIC DNA]</scope>
    <source>
        <strain evidence="2">LRV0_1</strain>
    </source>
</reference>
<keyword evidence="1" id="KW-0812">Transmembrane</keyword>
<evidence type="ECO:0000313" key="3">
    <source>
        <dbReference type="Proteomes" id="UP001234178"/>
    </source>
</evidence>
<proteinExistence type="predicted"/>
<accession>A0ABR0A357</accession>